<keyword evidence="3" id="KW-0067">ATP-binding</keyword>
<dbReference type="PANTHER" id="PTHR43392:SF2">
    <property type="entry name" value="AAA-TYPE ATPASE FAMILY PROTEIN _ ANKYRIN REPEAT FAMILY PROTEIN"/>
    <property type="match status" value="1"/>
</dbReference>
<dbReference type="InterPro" id="IPR027417">
    <property type="entry name" value="P-loop_NTPase"/>
</dbReference>
<comment type="caution">
    <text evidence="7">The sequence shown here is derived from an EMBL/GenBank/DDBJ whole genome shotgun (WGS) entry which is preliminary data.</text>
</comment>
<organism evidence="7 8">
    <name type="scientific">Chaetomium fimeti</name>
    <dbReference type="NCBI Taxonomy" id="1854472"/>
    <lineage>
        <taxon>Eukaryota</taxon>
        <taxon>Fungi</taxon>
        <taxon>Dikarya</taxon>
        <taxon>Ascomycota</taxon>
        <taxon>Pezizomycotina</taxon>
        <taxon>Sordariomycetes</taxon>
        <taxon>Sordariomycetidae</taxon>
        <taxon>Sordariales</taxon>
        <taxon>Chaetomiaceae</taxon>
        <taxon>Chaetomium</taxon>
    </lineage>
</organism>
<feature type="domain" description="AAA+ ATPase" evidence="6">
    <location>
        <begin position="312"/>
        <end position="452"/>
    </location>
</feature>
<dbReference type="Gene3D" id="1.10.8.60">
    <property type="match status" value="2"/>
</dbReference>
<dbReference type="InterPro" id="IPR000641">
    <property type="entry name" value="CbxX/CfxQ"/>
</dbReference>
<dbReference type="InterPro" id="IPR003593">
    <property type="entry name" value="AAA+_ATPase"/>
</dbReference>
<feature type="compositionally biased region" description="Polar residues" evidence="5">
    <location>
        <begin position="874"/>
        <end position="889"/>
    </location>
</feature>
<dbReference type="InterPro" id="IPR041627">
    <property type="entry name" value="AAA_lid_6"/>
</dbReference>
<accession>A0AAE0H749</accession>
<feature type="domain" description="AAA+ ATPase" evidence="6">
    <location>
        <begin position="590"/>
        <end position="727"/>
    </location>
</feature>
<sequence length="1033" mass="114855">MGYVGLEEVKRQFLAIKSKVNICEEQGRDIEKERFNIVFQGNPGTGKTTIARLYAKFLHSVGVVGCPEVKEKSGIKLCTKGSFGVKRMFKRMLERDGGVLFVDEAYQLTAPYTDGMGRQALDVILTTMENEIGKLAVVFVGYKDEMESFYEHNPGLSSRIPYSMEFSDFTDAELWKILHDNIKKEYNGKMKVEGGLDGLYMRVVLRRLSQARKNRGFGNARAVENLLARISSRQTSRIEQERLSGQSPDPLFLTKEDLIGPEPECAVGKSQAWADLQKLIGLESVKRCVQSMLRMTQLNYRRELKELKPLQLSLNQVFVGAPGTGKTTVARLYGRILADLGLLSRGDLILKTPADFIGECLGKSEAKTKKILEATVGKVLVIDEAYMLDAGDGSKEQDKFKTGVIDTLVSMVQGSPGEDRCIILVGYEDKISNMFQNVNPGLSRRFPINRPFRFENFDLSQLTSILEKKMLEEDMEAAPRAFEAARDVLERALMRPNFSNAGEVDSILQVAKMNFEQRQASRPFDEQACNGMVEPEDFDRDFARGTVGTGINSRQELKGLVHDRIIDKLARYQTICIAARRQGFRPREQVPTNFVFKGFTGTGKTTTAQHMGKIFYDMGFLATPDLIECSATDLIGQYVGQTCPKTRKVLENALGKVLVIDEAYRLIFGEFAAQAVDEIVQFLSRPANTGRMVVILAGRTDDLKVLMTSYPQLSGLFPEEIEFQNLTPEECISLLLRELGKSDVVTENDFLLRPQDPSYAITARLFKALGVIPGWGNARDVKQLAKQILGKFLEASGPERQAVRTVTAAQVRQSVFELVIQRRERSLSLHPGANASLPILPPIGSDFIPSFITPPQLASTQPVETPIDIDTAVDSGTATSSHVRTQTRTDLGRRHSGGAPDSDNDDEHTPTARDNGVSDAVWTELEEAKRKQKGLSGRQRQLQRDFDAAETMLAGNAGADGGNNCDGLDGRCDALRDQLTALQRMMQKEKRVRKKLQTMNQCINGYSWYSVGGGWRCGGGAHYVPDQEIMGEV</sequence>
<dbReference type="SMART" id="SM00382">
    <property type="entry name" value="AAA"/>
    <property type="match status" value="3"/>
</dbReference>
<proteinExistence type="inferred from homology"/>
<dbReference type="RefSeq" id="XP_062654573.1">
    <property type="nucleotide sequence ID" value="XM_062804853.1"/>
</dbReference>
<dbReference type="InterPro" id="IPR003959">
    <property type="entry name" value="ATPase_AAA_core"/>
</dbReference>
<evidence type="ECO:0000256" key="2">
    <source>
        <dbReference type="ARBA" id="ARBA00022741"/>
    </source>
</evidence>
<reference evidence="7" key="1">
    <citation type="journal article" date="2023" name="Mol. Phylogenet. Evol.">
        <title>Genome-scale phylogeny and comparative genomics of the fungal order Sordariales.</title>
        <authorList>
            <person name="Hensen N."/>
            <person name="Bonometti L."/>
            <person name="Westerberg I."/>
            <person name="Brannstrom I.O."/>
            <person name="Guillou S."/>
            <person name="Cros-Aarteil S."/>
            <person name="Calhoun S."/>
            <person name="Haridas S."/>
            <person name="Kuo A."/>
            <person name="Mondo S."/>
            <person name="Pangilinan J."/>
            <person name="Riley R."/>
            <person name="LaButti K."/>
            <person name="Andreopoulos B."/>
            <person name="Lipzen A."/>
            <person name="Chen C."/>
            <person name="Yan M."/>
            <person name="Daum C."/>
            <person name="Ng V."/>
            <person name="Clum A."/>
            <person name="Steindorff A."/>
            <person name="Ohm R.A."/>
            <person name="Martin F."/>
            <person name="Silar P."/>
            <person name="Natvig D.O."/>
            <person name="Lalanne C."/>
            <person name="Gautier V."/>
            <person name="Ament-Velasquez S.L."/>
            <person name="Kruys A."/>
            <person name="Hutchinson M.I."/>
            <person name="Powell A.J."/>
            <person name="Barry K."/>
            <person name="Miller A.N."/>
            <person name="Grigoriev I.V."/>
            <person name="Debuchy R."/>
            <person name="Gladieux P."/>
            <person name="Hiltunen Thoren M."/>
            <person name="Johannesson H."/>
        </authorList>
    </citation>
    <scope>NUCLEOTIDE SEQUENCE</scope>
    <source>
        <strain evidence="7">CBS 168.71</strain>
    </source>
</reference>
<dbReference type="GO" id="GO:0016887">
    <property type="term" value="F:ATP hydrolysis activity"/>
    <property type="evidence" value="ECO:0007669"/>
    <property type="project" value="InterPro"/>
</dbReference>
<evidence type="ECO:0000256" key="5">
    <source>
        <dbReference type="SAM" id="MobiDB-lite"/>
    </source>
</evidence>
<name>A0AAE0H749_9PEZI</name>
<dbReference type="GO" id="GO:0005524">
    <property type="term" value="F:ATP binding"/>
    <property type="evidence" value="ECO:0007669"/>
    <property type="project" value="UniProtKB-KW"/>
</dbReference>
<dbReference type="AlphaFoldDB" id="A0AAE0H749"/>
<evidence type="ECO:0000256" key="1">
    <source>
        <dbReference type="ARBA" id="ARBA00010378"/>
    </source>
</evidence>
<feature type="region of interest" description="Disordered" evidence="5">
    <location>
        <begin position="872"/>
        <end position="918"/>
    </location>
</feature>
<dbReference type="InterPro" id="IPR050773">
    <property type="entry name" value="CbxX/CfxQ_RuBisCO_ESX"/>
</dbReference>
<dbReference type="Pfam" id="PF17866">
    <property type="entry name" value="AAA_lid_6"/>
    <property type="match status" value="2"/>
</dbReference>
<keyword evidence="4" id="KW-0175">Coiled coil</keyword>
<evidence type="ECO:0000259" key="6">
    <source>
        <dbReference type="SMART" id="SM00382"/>
    </source>
</evidence>
<gene>
    <name evidence="7" type="ORF">B0H64DRAFT_411233</name>
</gene>
<dbReference type="SUPFAM" id="SSF52540">
    <property type="entry name" value="P-loop containing nucleoside triphosphate hydrolases"/>
    <property type="match status" value="3"/>
</dbReference>
<feature type="domain" description="AAA+ ATPase" evidence="6">
    <location>
        <begin position="33"/>
        <end position="144"/>
    </location>
</feature>
<dbReference type="Pfam" id="PF00004">
    <property type="entry name" value="AAA"/>
    <property type="match status" value="3"/>
</dbReference>
<dbReference type="EMBL" id="JAUEPN010000011">
    <property type="protein sequence ID" value="KAK3291059.1"/>
    <property type="molecule type" value="Genomic_DNA"/>
</dbReference>
<keyword evidence="8" id="KW-1185">Reference proteome</keyword>
<feature type="coiled-coil region" evidence="4">
    <location>
        <begin position="972"/>
        <end position="999"/>
    </location>
</feature>
<comment type="similarity">
    <text evidence="1">Belongs to the CbxX/CfxQ family.</text>
</comment>
<dbReference type="FunFam" id="3.40.50.300:FF:000216">
    <property type="entry name" value="Type VII secretion ATPase EccA"/>
    <property type="match status" value="1"/>
</dbReference>
<reference evidence="7" key="2">
    <citation type="submission" date="2023-06" db="EMBL/GenBank/DDBJ databases">
        <authorList>
            <consortium name="Lawrence Berkeley National Laboratory"/>
            <person name="Haridas S."/>
            <person name="Hensen N."/>
            <person name="Bonometti L."/>
            <person name="Westerberg I."/>
            <person name="Brannstrom I.O."/>
            <person name="Guillou S."/>
            <person name="Cros-Aarteil S."/>
            <person name="Calhoun S."/>
            <person name="Kuo A."/>
            <person name="Mondo S."/>
            <person name="Pangilinan J."/>
            <person name="Riley R."/>
            <person name="Labutti K."/>
            <person name="Andreopoulos B."/>
            <person name="Lipzen A."/>
            <person name="Chen C."/>
            <person name="Yanf M."/>
            <person name="Daum C."/>
            <person name="Ng V."/>
            <person name="Clum A."/>
            <person name="Steindorff A."/>
            <person name="Ohm R."/>
            <person name="Martin F."/>
            <person name="Silar P."/>
            <person name="Natvig D."/>
            <person name="Lalanne C."/>
            <person name="Gautier V."/>
            <person name="Ament-Velasquez S.L."/>
            <person name="Kruys A."/>
            <person name="Hutchinson M.I."/>
            <person name="Powell A.J."/>
            <person name="Barry K."/>
            <person name="Miller A.N."/>
            <person name="Grigoriev I.V."/>
            <person name="Debuchy R."/>
            <person name="Gladieux P."/>
            <person name="Thoren M.H."/>
            <person name="Johannesson H."/>
        </authorList>
    </citation>
    <scope>NUCLEOTIDE SEQUENCE</scope>
    <source>
        <strain evidence="7">CBS 168.71</strain>
    </source>
</reference>
<keyword evidence="2" id="KW-0547">Nucleotide-binding</keyword>
<protein>
    <submittedName>
        <fullName evidence="7">ATPase, AAA family protein</fullName>
    </submittedName>
</protein>
<dbReference type="CDD" id="cd00009">
    <property type="entry name" value="AAA"/>
    <property type="match status" value="2"/>
</dbReference>
<evidence type="ECO:0000313" key="7">
    <source>
        <dbReference type="EMBL" id="KAK3291059.1"/>
    </source>
</evidence>
<dbReference type="PANTHER" id="PTHR43392">
    <property type="entry name" value="AAA-TYPE ATPASE FAMILY PROTEIN / ANKYRIN REPEAT FAMILY PROTEIN"/>
    <property type="match status" value="1"/>
</dbReference>
<dbReference type="Gene3D" id="3.40.50.300">
    <property type="entry name" value="P-loop containing nucleotide triphosphate hydrolases"/>
    <property type="match status" value="3"/>
</dbReference>
<dbReference type="GeneID" id="87841801"/>
<evidence type="ECO:0000256" key="3">
    <source>
        <dbReference type="ARBA" id="ARBA00022840"/>
    </source>
</evidence>
<dbReference type="Proteomes" id="UP001278766">
    <property type="component" value="Unassembled WGS sequence"/>
</dbReference>
<evidence type="ECO:0000256" key="4">
    <source>
        <dbReference type="SAM" id="Coils"/>
    </source>
</evidence>
<dbReference type="FunFam" id="1.10.8.60:FF:000160">
    <property type="entry name" value="WGS project CABT00000000 data, contig 2.55"/>
    <property type="match status" value="1"/>
</dbReference>
<evidence type="ECO:0000313" key="8">
    <source>
        <dbReference type="Proteomes" id="UP001278766"/>
    </source>
</evidence>
<dbReference type="PRINTS" id="PR00819">
    <property type="entry name" value="CBXCFQXSUPER"/>
</dbReference>